<keyword evidence="2" id="KW-1185">Reference proteome</keyword>
<reference evidence="1" key="1">
    <citation type="submission" date="2022-06" db="EMBL/GenBank/DDBJ databases">
        <title>Sphingomicrobium sedimins sp. nov., a marine bacterium isolated from tidal flat.</title>
        <authorList>
            <person name="Kim C.-H."/>
            <person name="Yoo Y."/>
            <person name="Kim J.-J."/>
        </authorList>
    </citation>
    <scope>NUCLEOTIDE SEQUENCE</scope>
    <source>
        <strain evidence="1">GRR-S6-50</strain>
    </source>
</reference>
<organism evidence="1 2">
    <name type="scientific">Sphingomicrobium sediminis</name>
    <dbReference type="NCBI Taxonomy" id="2950949"/>
    <lineage>
        <taxon>Bacteria</taxon>
        <taxon>Pseudomonadati</taxon>
        <taxon>Pseudomonadota</taxon>
        <taxon>Alphaproteobacteria</taxon>
        <taxon>Sphingomonadales</taxon>
        <taxon>Sphingomonadaceae</taxon>
        <taxon>Sphingomicrobium</taxon>
    </lineage>
</organism>
<comment type="caution">
    <text evidence="1">The sequence shown here is derived from an EMBL/GenBank/DDBJ whole genome shotgun (WGS) entry which is preliminary data.</text>
</comment>
<name>A0A9X2J3K0_9SPHN</name>
<evidence type="ECO:0000313" key="2">
    <source>
        <dbReference type="Proteomes" id="UP001155128"/>
    </source>
</evidence>
<accession>A0A9X2J3K0</accession>
<gene>
    <name evidence="1" type="ORF">NDO55_00440</name>
</gene>
<dbReference type="RefSeq" id="WP_252111348.1">
    <property type="nucleotide sequence ID" value="NZ_JAMSHT010000001.1"/>
</dbReference>
<dbReference type="Proteomes" id="UP001155128">
    <property type="component" value="Unassembled WGS sequence"/>
</dbReference>
<protein>
    <submittedName>
        <fullName evidence="1">Uncharacterized protein</fullName>
    </submittedName>
</protein>
<dbReference type="AlphaFoldDB" id="A0A9X2J3K0"/>
<dbReference type="EMBL" id="JAMSHT010000001">
    <property type="protein sequence ID" value="MCM8556287.1"/>
    <property type="molecule type" value="Genomic_DNA"/>
</dbReference>
<sequence length="123" mass="13485">MMITLMALAIAHPAETASLPGIADEETQIGVTQRQLRNVVRGNGDVLFVQDRTNRWYRVALNEGCTDNVIDPRPTVKFGARATTIDQGSNVYIGDFGSVCKVTSVRRSETPPQYDSDSIVTLD</sequence>
<proteinExistence type="predicted"/>
<evidence type="ECO:0000313" key="1">
    <source>
        <dbReference type="EMBL" id="MCM8556287.1"/>
    </source>
</evidence>